<dbReference type="OrthoDB" id="2269626at2759"/>
<feature type="compositionally biased region" description="Polar residues" evidence="1">
    <location>
        <begin position="416"/>
        <end position="426"/>
    </location>
</feature>
<feature type="region of interest" description="Disordered" evidence="1">
    <location>
        <begin position="416"/>
        <end position="435"/>
    </location>
</feature>
<protein>
    <submittedName>
        <fullName evidence="2">Uncharacterized protein</fullName>
    </submittedName>
</protein>
<comment type="caution">
    <text evidence="2">The sequence shown here is derived from an EMBL/GenBank/DDBJ whole genome shotgun (WGS) entry which is preliminary data.</text>
</comment>
<name>A0A8H7RRA9_9FUNG</name>
<gene>
    <name evidence="2" type="ORF">INT45_009801</name>
</gene>
<dbReference type="Proteomes" id="UP000646827">
    <property type="component" value="Unassembled WGS sequence"/>
</dbReference>
<reference evidence="2 3" key="1">
    <citation type="submission" date="2020-12" db="EMBL/GenBank/DDBJ databases">
        <title>Metabolic potential, ecology and presence of endohyphal bacteria is reflected in genomic diversity of Mucoromycotina.</title>
        <authorList>
            <person name="Muszewska A."/>
            <person name="Okrasinska A."/>
            <person name="Steczkiewicz K."/>
            <person name="Drgas O."/>
            <person name="Orlowska M."/>
            <person name="Perlinska-Lenart U."/>
            <person name="Aleksandrzak-Piekarczyk T."/>
            <person name="Szatraj K."/>
            <person name="Zielenkiewicz U."/>
            <person name="Pilsyk S."/>
            <person name="Malc E."/>
            <person name="Mieczkowski P."/>
            <person name="Kruszewska J.S."/>
            <person name="Biernat P."/>
            <person name="Pawlowska J."/>
        </authorList>
    </citation>
    <scope>NUCLEOTIDE SEQUENCE [LARGE SCALE GENOMIC DNA]</scope>
    <source>
        <strain evidence="2 3">CBS 142.35</strain>
    </source>
</reference>
<evidence type="ECO:0000313" key="2">
    <source>
        <dbReference type="EMBL" id="KAG2214827.1"/>
    </source>
</evidence>
<keyword evidence="3" id="KW-1185">Reference proteome</keyword>
<evidence type="ECO:0000313" key="3">
    <source>
        <dbReference type="Proteomes" id="UP000646827"/>
    </source>
</evidence>
<accession>A0A8H7RRA9</accession>
<organism evidence="2 3">
    <name type="scientific">Circinella minor</name>
    <dbReference type="NCBI Taxonomy" id="1195481"/>
    <lineage>
        <taxon>Eukaryota</taxon>
        <taxon>Fungi</taxon>
        <taxon>Fungi incertae sedis</taxon>
        <taxon>Mucoromycota</taxon>
        <taxon>Mucoromycotina</taxon>
        <taxon>Mucoromycetes</taxon>
        <taxon>Mucorales</taxon>
        <taxon>Lichtheimiaceae</taxon>
        <taxon>Circinella</taxon>
    </lineage>
</organism>
<sequence>MTLNHIEKLQQLRSVFFEAFAKIDVLKIDADIERLVFDRSTFLNQINSEILRSGSEMTTDDGSNNNNNVDEIDDEQAAISMELELAEKAAAELLVNRRQEIASRFNRDVESFGASSLPVLHRNFGKKNAYTHFLSSTYTPEGYKQLLASDPKQAGTIMKQKALVWKSLEENVKKWWKDEAHKFNIANHLSDIVTKGSMETRYWQLISCLNRNISLLRSECGVESACILAAGSHEPHKSVQPSSNGYGSIGGVKFMNDLDTDAVKFSPSTMINSFRVEMINFNRQLEQNIGTSAENIGSNVVLVDVSASKNGSIHVRRPGADVANANRSTLHSSQHADNYEISKEAVDKVDPRKTRKRFAAYSERRMHKKVKLVNWPSDIDCKRPSDLTNEDRATILMLTRTNNESRRIRYEPITEVQSSQEQVRPSQEQVQQLQTQQLQQQIEQEEQRNYEEEEEAEQRLQALMQELERTKQQ</sequence>
<dbReference type="EMBL" id="JAEPRB010000575">
    <property type="protein sequence ID" value="KAG2214827.1"/>
    <property type="molecule type" value="Genomic_DNA"/>
</dbReference>
<proteinExistence type="predicted"/>
<evidence type="ECO:0000256" key="1">
    <source>
        <dbReference type="SAM" id="MobiDB-lite"/>
    </source>
</evidence>
<dbReference type="AlphaFoldDB" id="A0A8H7RRA9"/>